<feature type="region of interest" description="Disordered" evidence="1">
    <location>
        <begin position="1"/>
        <end position="22"/>
    </location>
</feature>
<reference evidence="2 3" key="1">
    <citation type="submission" date="2022-05" db="EMBL/GenBank/DDBJ databases">
        <title>A multi-omics perspective on studying reproductive biology in Daphnia sinensis.</title>
        <authorList>
            <person name="Jia J."/>
        </authorList>
    </citation>
    <scope>NUCLEOTIDE SEQUENCE [LARGE SCALE GENOMIC DNA]</scope>
    <source>
        <strain evidence="2 3">WSL</strain>
    </source>
</reference>
<dbReference type="AlphaFoldDB" id="A0AAD5KJA9"/>
<dbReference type="Proteomes" id="UP000820818">
    <property type="component" value="Linkage Group LG9"/>
</dbReference>
<name>A0AAD5KJA9_9CRUS</name>
<dbReference type="EMBL" id="WJBH02000009">
    <property type="protein sequence ID" value="KAI9553662.1"/>
    <property type="molecule type" value="Genomic_DNA"/>
</dbReference>
<comment type="caution">
    <text evidence="2">The sequence shown here is derived from an EMBL/GenBank/DDBJ whole genome shotgun (WGS) entry which is preliminary data.</text>
</comment>
<evidence type="ECO:0000256" key="1">
    <source>
        <dbReference type="SAM" id="MobiDB-lite"/>
    </source>
</evidence>
<proteinExistence type="predicted"/>
<accession>A0AAD5KJA9</accession>
<organism evidence="2 3">
    <name type="scientific">Daphnia sinensis</name>
    <dbReference type="NCBI Taxonomy" id="1820382"/>
    <lineage>
        <taxon>Eukaryota</taxon>
        <taxon>Metazoa</taxon>
        <taxon>Ecdysozoa</taxon>
        <taxon>Arthropoda</taxon>
        <taxon>Crustacea</taxon>
        <taxon>Branchiopoda</taxon>
        <taxon>Diplostraca</taxon>
        <taxon>Cladocera</taxon>
        <taxon>Anomopoda</taxon>
        <taxon>Daphniidae</taxon>
        <taxon>Daphnia</taxon>
        <taxon>Daphnia similis group</taxon>
    </lineage>
</organism>
<keyword evidence="3" id="KW-1185">Reference proteome</keyword>
<sequence>MAKRKRSSNPRAGTSHDDEYMPMMHVMLSSTPFKEFSAQDSHEEMVDLRASPIMLKQEVRRREVPFGNFLIPVEKENN</sequence>
<evidence type="ECO:0000313" key="2">
    <source>
        <dbReference type="EMBL" id="KAI9553662.1"/>
    </source>
</evidence>
<gene>
    <name evidence="2" type="ORF">GHT06_021589</name>
</gene>
<evidence type="ECO:0000313" key="3">
    <source>
        <dbReference type="Proteomes" id="UP000820818"/>
    </source>
</evidence>
<protein>
    <submittedName>
        <fullName evidence="2">Uncharacterized protein</fullName>
    </submittedName>
</protein>